<dbReference type="VEuPathDB" id="TriTrypDB:ADEAN_001048400"/>
<dbReference type="EMBL" id="LR877173">
    <property type="protein sequence ID" value="CAD2222928.1"/>
    <property type="molecule type" value="Genomic_DNA"/>
</dbReference>
<dbReference type="AlphaFoldDB" id="A0A7G2CT07"/>
<protein>
    <submittedName>
        <fullName evidence="1">Uncharacterized protein</fullName>
    </submittedName>
</protein>
<name>A0A7G2CT07_9TRYP</name>
<dbReference type="Proteomes" id="UP000515908">
    <property type="component" value="Chromosome 29"/>
</dbReference>
<sequence>MISEEEFMRIIRHNVKQLHTLSSGASCYLPSCCQAEAQSHDYHTSLTTSGTTELHVSSEEHPSARYTNQVYHHNLLVEEEHEKAQTSETVLSRPIHLSLTGGSVSCARLQQRIKKECPVAYLHYVEQSPHYNGRWHLYVQEKVGLCCGHYSSEKHHLVTPAHITSSELRCFIPTERKNQPNNEKAHLDRHVFLTDFFLGCLLEKYTQEETLWEEVCRVVEEHIREELKQYFTLMQQASPTTTPMNSHGSYILHVYRSLLLYGDNPHHSSTINLPKLANHIVDLLVYKHPIVAHLSRGALRSTIIRLAQRDRALSCVYSRHHRVVG</sequence>
<keyword evidence="2" id="KW-1185">Reference proteome</keyword>
<proteinExistence type="predicted"/>
<dbReference type="OrthoDB" id="243037at2759"/>
<reference evidence="1 2" key="1">
    <citation type="submission" date="2020-08" db="EMBL/GenBank/DDBJ databases">
        <authorList>
            <person name="Newling K."/>
            <person name="Davey J."/>
            <person name="Forrester S."/>
        </authorList>
    </citation>
    <scope>NUCLEOTIDE SEQUENCE [LARGE SCALE GENOMIC DNA]</scope>
    <source>
        <strain evidence="2">Crithidia deanei Carvalho (ATCC PRA-265)</strain>
    </source>
</reference>
<evidence type="ECO:0000313" key="2">
    <source>
        <dbReference type="Proteomes" id="UP000515908"/>
    </source>
</evidence>
<accession>A0A7G2CT07</accession>
<evidence type="ECO:0000313" key="1">
    <source>
        <dbReference type="EMBL" id="CAD2222928.1"/>
    </source>
</evidence>
<gene>
    <name evidence="1" type="ORF">ADEAN_001048400</name>
</gene>
<organism evidence="1 2">
    <name type="scientific">Angomonas deanei</name>
    <dbReference type="NCBI Taxonomy" id="59799"/>
    <lineage>
        <taxon>Eukaryota</taxon>
        <taxon>Discoba</taxon>
        <taxon>Euglenozoa</taxon>
        <taxon>Kinetoplastea</taxon>
        <taxon>Metakinetoplastina</taxon>
        <taxon>Trypanosomatida</taxon>
        <taxon>Trypanosomatidae</taxon>
        <taxon>Strigomonadinae</taxon>
        <taxon>Angomonas</taxon>
    </lineage>
</organism>